<sequence length="117" mass="12541">MAEALSIAALRAEAETTYEALPLTLESGSAIWLRSTLMLAEADYVVVEQLLEEINAASTDNRLTAAIGAMRRLLLLVADDAATLEAELATWPLGLLVTLIERWQNGTQVPEASSSAN</sequence>
<dbReference type="Proteomes" id="UP000199155">
    <property type="component" value="Unassembled WGS sequence"/>
</dbReference>
<keyword evidence="2" id="KW-1185">Reference proteome</keyword>
<accession>A0A1G8W861</accession>
<dbReference type="RefSeq" id="WP_093608068.1">
    <property type="nucleotide sequence ID" value="NZ_FNFF01000002.1"/>
</dbReference>
<gene>
    <name evidence="1" type="ORF">SAMN05421806_102298</name>
</gene>
<protein>
    <submittedName>
        <fullName evidence="1">Uncharacterized protein</fullName>
    </submittedName>
</protein>
<dbReference type="InterPro" id="IPR020132">
    <property type="entry name" value="Gp24/Gp25"/>
</dbReference>
<dbReference type="Pfam" id="PF17388">
    <property type="entry name" value="GP24_25"/>
    <property type="match status" value="1"/>
</dbReference>
<dbReference type="EMBL" id="FNFF01000002">
    <property type="protein sequence ID" value="SDJ74468.1"/>
    <property type="molecule type" value="Genomic_DNA"/>
</dbReference>
<name>A0A1G8W861_9ACTN</name>
<evidence type="ECO:0000313" key="2">
    <source>
        <dbReference type="Proteomes" id="UP000199155"/>
    </source>
</evidence>
<dbReference type="STRING" id="417292.SAMN05421806_102298"/>
<dbReference type="AlphaFoldDB" id="A0A1G8W861"/>
<evidence type="ECO:0000313" key="1">
    <source>
        <dbReference type="EMBL" id="SDJ74468.1"/>
    </source>
</evidence>
<dbReference type="OrthoDB" id="4229839at2"/>
<proteinExistence type="predicted"/>
<reference evidence="1 2" key="1">
    <citation type="submission" date="2016-10" db="EMBL/GenBank/DDBJ databases">
        <authorList>
            <person name="de Groot N.N."/>
        </authorList>
    </citation>
    <scope>NUCLEOTIDE SEQUENCE [LARGE SCALE GENOMIC DNA]</scope>
    <source>
        <strain evidence="1 2">CGMCC 4.5727</strain>
    </source>
</reference>
<organism evidence="1 2">
    <name type="scientific">Streptomyces indicus</name>
    <dbReference type="NCBI Taxonomy" id="417292"/>
    <lineage>
        <taxon>Bacteria</taxon>
        <taxon>Bacillati</taxon>
        <taxon>Actinomycetota</taxon>
        <taxon>Actinomycetes</taxon>
        <taxon>Kitasatosporales</taxon>
        <taxon>Streptomycetaceae</taxon>
        <taxon>Streptomyces</taxon>
    </lineage>
</organism>